<dbReference type="SUPFAM" id="SSF51445">
    <property type="entry name" value="(Trans)glycosidases"/>
    <property type="match status" value="1"/>
</dbReference>
<protein>
    <recommendedName>
        <fullName evidence="9">Glycoside hydrolase family 5 domain-containing protein</fullName>
    </recommendedName>
</protein>
<dbReference type="Gene3D" id="2.70.50.50">
    <property type="entry name" value="chitin-binding protein cbp21"/>
    <property type="match status" value="1"/>
</dbReference>
<sequence>MAQLRQRSGRAEHEVPRRDALDAATMKLPENQSYARARRRSVESTSTGSRAGVQGHGYMTEPPSRQYEAYKANGWPNQVAEYDPHGVAAGGMYADCDGCRSRDWFGPNPWSEPGTAKHLDFIMGGTGGNILGVCGASPSRDNDYNTPLDGHWGMSAKTTYKAGDVIDVSWCVSADHGGIPQFRLCDDEGLVSAVTTPDKPPSLADLEALEQCFQRGLLRCDDVPGQDCSQVEVCDTYAKDWGACSDPGQFLHCRDEKSTEGKYWACVNTQETCDHGFMARYKLKIPESFPASQHTILSYRWDTYENNEVFVGCADVAITPDGDAAPVTPRPTPRPTKGDVATPKPTPRPTIKDEVPATPRPTSKPTAASGGEDDDADAYCCQNDGKSCDGCSWIAPPGNYCAQSESNCGNCGEQFAWCGDGAVTDDEPAPATPRPTVKPTAAAPQTPRPTPRPQANNDDGSSGGEGYCCFWPEGPGGCGQCTSPAGPENWCAKGRKECVEDCGHTWCDGGSPVTDDGDTDDRATCDLPEAGAPVDASGFVEKHGKLRLDGVQLVDENGAPVQLLGMSSHGLHWFPDCYTFEAVEHLVKTWGTTVFRAAMYVGEGGYASDPSVKQKVKDIVAWTKQLGIYCIIDWHVLTPGDPNANTYSGAVDFWTEMATLYKDEDHVIYEIANEPNGVAWSRVKEYHNRIIGAIRAIDAESIIIAGTTTWSQDIHLAADEPVAESYNVMYAFHFYACSHGSLLQRVKDYRTKIPIFVSEWGTSSYSGDGGVCACEAKEFLDVFSDKDGSGGGIKLSMAQWSWADKSESSAALAPGACRSDWDSLSESGEFLRAYVRDATRA</sequence>
<feature type="region of interest" description="Disordered" evidence="4">
    <location>
        <begin position="423"/>
        <end position="459"/>
    </location>
</feature>
<dbReference type="AlphaFoldDB" id="A0A8J2WUV5"/>
<keyword evidence="3" id="KW-0326">Glycosidase</keyword>
<feature type="region of interest" description="Disordered" evidence="4">
    <location>
        <begin position="321"/>
        <end position="373"/>
    </location>
</feature>
<keyword evidence="8" id="KW-1185">Reference proteome</keyword>
<feature type="region of interest" description="Disordered" evidence="4">
    <location>
        <begin position="1"/>
        <end position="62"/>
    </location>
</feature>
<evidence type="ECO:0000256" key="4">
    <source>
        <dbReference type="SAM" id="MobiDB-lite"/>
    </source>
</evidence>
<evidence type="ECO:0000313" key="8">
    <source>
        <dbReference type="Proteomes" id="UP000789595"/>
    </source>
</evidence>
<evidence type="ECO:0000313" key="7">
    <source>
        <dbReference type="EMBL" id="CAH0366520.1"/>
    </source>
</evidence>
<dbReference type="OrthoDB" id="17181at2759"/>
<dbReference type="PANTHER" id="PTHR34142:SF1">
    <property type="entry name" value="GLYCOSIDE HYDROLASE FAMILY 5 DOMAIN-CONTAINING PROTEIN"/>
    <property type="match status" value="1"/>
</dbReference>
<dbReference type="Proteomes" id="UP000789595">
    <property type="component" value="Unassembled WGS sequence"/>
</dbReference>
<feature type="domain" description="Glycoside hydrolase family 5" evidence="5">
    <location>
        <begin position="554"/>
        <end position="804"/>
    </location>
</feature>
<dbReference type="GO" id="GO:0004553">
    <property type="term" value="F:hydrolase activity, hydrolyzing O-glycosyl compounds"/>
    <property type="evidence" value="ECO:0007669"/>
    <property type="project" value="InterPro"/>
</dbReference>
<dbReference type="EMBL" id="CAKKNE010000001">
    <property type="protein sequence ID" value="CAH0366520.1"/>
    <property type="molecule type" value="Genomic_DNA"/>
</dbReference>
<dbReference type="Gene3D" id="3.20.20.80">
    <property type="entry name" value="Glycosidases"/>
    <property type="match status" value="1"/>
</dbReference>
<dbReference type="PANTHER" id="PTHR34142">
    <property type="entry name" value="ENDO-BETA-1,4-GLUCANASE A"/>
    <property type="match status" value="1"/>
</dbReference>
<organism evidence="7 8">
    <name type="scientific">Pelagomonas calceolata</name>
    <dbReference type="NCBI Taxonomy" id="35677"/>
    <lineage>
        <taxon>Eukaryota</taxon>
        <taxon>Sar</taxon>
        <taxon>Stramenopiles</taxon>
        <taxon>Ochrophyta</taxon>
        <taxon>Pelagophyceae</taxon>
        <taxon>Pelagomonadales</taxon>
        <taxon>Pelagomonadaceae</taxon>
        <taxon>Pelagomonas</taxon>
    </lineage>
</organism>
<dbReference type="Pfam" id="PF03067">
    <property type="entry name" value="LPMO_10"/>
    <property type="match status" value="1"/>
</dbReference>
<evidence type="ECO:0000259" key="6">
    <source>
        <dbReference type="Pfam" id="PF03067"/>
    </source>
</evidence>
<gene>
    <name evidence="7" type="ORF">PECAL_1P30160</name>
</gene>
<evidence type="ECO:0000256" key="2">
    <source>
        <dbReference type="ARBA" id="ARBA00022801"/>
    </source>
</evidence>
<reference evidence="7" key="1">
    <citation type="submission" date="2021-11" db="EMBL/GenBank/DDBJ databases">
        <authorList>
            <consortium name="Genoscope - CEA"/>
            <person name="William W."/>
        </authorList>
    </citation>
    <scope>NUCLEOTIDE SEQUENCE</scope>
</reference>
<evidence type="ECO:0000256" key="1">
    <source>
        <dbReference type="ARBA" id="ARBA00005641"/>
    </source>
</evidence>
<evidence type="ECO:0000259" key="5">
    <source>
        <dbReference type="Pfam" id="PF00150"/>
    </source>
</evidence>
<dbReference type="GO" id="GO:0000272">
    <property type="term" value="P:polysaccharide catabolic process"/>
    <property type="evidence" value="ECO:0007669"/>
    <property type="project" value="InterPro"/>
</dbReference>
<dbReference type="InterPro" id="IPR004302">
    <property type="entry name" value="Cellulose/chitin-bd_N"/>
</dbReference>
<accession>A0A8J2WUV5</accession>
<feature type="domain" description="Chitin-binding type-4" evidence="6">
    <location>
        <begin position="56"/>
        <end position="316"/>
    </location>
</feature>
<evidence type="ECO:0000256" key="3">
    <source>
        <dbReference type="ARBA" id="ARBA00023295"/>
    </source>
</evidence>
<dbReference type="PROSITE" id="PS00659">
    <property type="entry name" value="GLYCOSYL_HYDROL_F5"/>
    <property type="match status" value="1"/>
</dbReference>
<dbReference type="InterPro" id="IPR001547">
    <property type="entry name" value="Glyco_hydro_5"/>
</dbReference>
<dbReference type="InterPro" id="IPR018087">
    <property type="entry name" value="Glyco_hydro_5_CS"/>
</dbReference>
<feature type="compositionally biased region" description="Basic and acidic residues" evidence="4">
    <location>
        <begin position="9"/>
        <end position="21"/>
    </location>
</feature>
<dbReference type="InterPro" id="IPR017853">
    <property type="entry name" value="GH"/>
</dbReference>
<evidence type="ECO:0008006" key="9">
    <source>
        <dbReference type="Google" id="ProtNLM"/>
    </source>
</evidence>
<keyword evidence="2" id="KW-0378">Hydrolase</keyword>
<comment type="similarity">
    <text evidence="1">Belongs to the glycosyl hydrolase 5 (cellulase A) family.</text>
</comment>
<name>A0A8J2WUV5_9STRA</name>
<proteinExistence type="inferred from homology"/>
<comment type="caution">
    <text evidence="7">The sequence shown here is derived from an EMBL/GenBank/DDBJ whole genome shotgun (WGS) entry which is preliminary data.</text>
</comment>
<dbReference type="Pfam" id="PF00150">
    <property type="entry name" value="Cellulase"/>
    <property type="match status" value="1"/>
</dbReference>